<evidence type="ECO:0000256" key="2">
    <source>
        <dbReference type="ARBA" id="ARBA00007783"/>
    </source>
</evidence>
<dbReference type="Pfam" id="PF01061">
    <property type="entry name" value="ABC2_membrane"/>
    <property type="match status" value="1"/>
</dbReference>
<evidence type="ECO:0000313" key="12">
    <source>
        <dbReference type="EMBL" id="QQB88638.1"/>
    </source>
</evidence>
<evidence type="ECO:0000256" key="9">
    <source>
        <dbReference type="ARBA" id="ARBA00023136"/>
    </source>
</evidence>
<feature type="domain" description="ABC-2 type transporter transmembrane" evidence="11">
    <location>
        <begin position="15"/>
        <end position="220"/>
    </location>
</feature>
<feature type="transmembrane region" description="Helical" evidence="10">
    <location>
        <begin position="32"/>
        <end position="53"/>
    </location>
</feature>
<protein>
    <submittedName>
        <fullName evidence="12">ABC transporter permease</fullName>
    </submittedName>
</protein>
<dbReference type="RefSeq" id="WP_181409313.1">
    <property type="nucleotide sequence ID" value="NZ_BJNC01000027.1"/>
</dbReference>
<keyword evidence="5" id="KW-0762">Sugar transport</keyword>
<keyword evidence="3" id="KW-0813">Transport</keyword>
<keyword evidence="9 10" id="KW-0472">Membrane</keyword>
<dbReference type="PRINTS" id="PR00164">
    <property type="entry name" value="ABC2TRNSPORT"/>
</dbReference>
<comment type="subcellular location">
    <subcellularLocation>
        <location evidence="1">Cell membrane</location>
        <topology evidence="1">Multi-pass membrane protein</topology>
    </subcellularLocation>
</comment>
<dbReference type="InterPro" id="IPR000412">
    <property type="entry name" value="ABC_2_transport"/>
</dbReference>
<evidence type="ECO:0000256" key="1">
    <source>
        <dbReference type="ARBA" id="ARBA00004651"/>
    </source>
</evidence>
<evidence type="ECO:0000256" key="3">
    <source>
        <dbReference type="ARBA" id="ARBA00022448"/>
    </source>
</evidence>
<name>A0A7T4GGY0_BREDI</name>
<dbReference type="PANTHER" id="PTHR30413">
    <property type="entry name" value="INNER MEMBRANE TRANSPORT PERMEASE"/>
    <property type="match status" value="1"/>
</dbReference>
<feature type="transmembrane region" description="Helical" evidence="10">
    <location>
        <begin position="59"/>
        <end position="77"/>
    </location>
</feature>
<feature type="transmembrane region" description="Helical" evidence="10">
    <location>
        <begin position="177"/>
        <end position="195"/>
    </location>
</feature>
<dbReference type="EMBL" id="CP066026">
    <property type="protein sequence ID" value="QQB88638.1"/>
    <property type="molecule type" value="Genomic_DNA"/>
</dbReference>
<accession>A0A7T4GGY0</accession>
<dbReference type="Proteomes" id="UP000596117">
    <property type="component" value="Chromosome"/>
</dbReference>
<keyword evidence="6 10" id="KW-0812">Transmembrane</keyword>
<evidence type="ECO:0000313" key="13">
    <source>
        <dbReference type="Proteomes" id="UP000596117"/>
    </source>
</evidence>
<proteinExistence type="inferred from homology"/>
<evidence type="ECO:0000259" key="11">
    <source>
        <dbReference type="Pfam" id="PF01061"/>
    </source>
</evidence>
<evidence type="ECO:0000256" key="7">
    <source>
        <dbReference type="ARBA" id="ARBA00022989"/>
    </source>
</evidence>
<gene>
    <name evidence="12" type="ORF">I6H83_16170</name>
</gene>
<dbReference type="InterPro" id="IPR013525">
    <property type="entry name" value="ABC2_TM"/>
</dbReference>
<evidence type="ECO:0000256" key="4">
    <source>
        <dbReference type="ARBA" id="ARBA00022475"/>
    </source>
</evidence>
<keyword evidence="4" id="KW-1003">Cell membrane</keyword>
<feature type="transmembrane region" description="Helical" evidence="10">
    <location>
        <begin position="144"/>
        <end position="165"/>
    </location>
</feature>
<comment type="similarity">
    <text evidence="2">Belongs to the ABC-2 integral membrane protein family.</text>
</comment>
<dbReference type="PANTHER" id="PTHR30413:SF10">
    <property type="entry name" value="CAPSULE POLYSACCHARIDE EXPORT INNER-MEMBRANE PROTEIN CTRC"/>
    <property type="match status" value="1"/>
</dbReference>
<organism evidence="12 13">
    <name type="scientific">Brevundimonas diminuta</name>
    <name type="common">Pseudomonas diminuta</name>
    <dbReference type="NCBI Taxonomy" id="293"/>
    <lineage>
        <taxon>Bacteria</taxon>
        <taxon>Pseudomonadati</taxon>
        <taxon>Pseudomonadota</taxon>
        <taxon>Alphaproteobacteria</taxon>
        <taxon>Caulobacterales</taxon>
        <taxon>Caulobacteraceae</taxon>
        <taxon>Brevundimonas</taxon>
    </lineage>
</organism>
<sequence length="258" mass="29073">MSIAKIARHSRIIGSLMMRETSTRFGREGFGFAWLILEPLAFCIGVLILWTATKPEYEHGVRISAFMMTGYMCLILMRHMIQYSTAALQANVGLLHHRNVKPVHIFVSRNVLELGGTTVAFVIVYLALMAIGQIDLPEDLLLVYSGWFLLAWMGQGFALIVAGLAMRFELIERIVGLLTYILVPLSGAFFMVAWLPPHLQDLILLIPFPHPIEMLRAGVFGEFVETHYDPFYALAWATVFNFLGLVLIASSRDRIDVE</sequence>
<keyword evidence="13" id="KW-1185">Reference proteome</keyword>
<evidence type="ECO:0000256" key="5">
    <source>
        <dbReference type="ARBA" id="ARBA00022597"/>
    </source>
</evidence>
<feature type="transmembrane region" description="Helical" evidence="10">
    <location>
        <begin position="111"/>
        <end position="132"/>
    </location>
</feature>
<evidence type="ECO:0000256" key="10">
    <source>
        <dbReference type="SAM" id="Phobius"/>
    </source>
</evidence>
<evidence type="ECO:0000256" key="8">
    <source>
        <dbReference type="ARBA" id="ARBA00023047"/>
    </source>
</evidence>
<keyword evidence="7 10" id="KW-1133">Transmembrane helix</keyword>
<reference evidence="12 13" key="1">
    <citation type="submission" date="2020-12" db="EMBL/GenBank/DDBJ databases">
        <title>FDA dAtabase for Regulatory Grade micrObial Sequences (FDA-ARGOS): Supporting development and validation of Infectious Disease Dx tests.</title>
        <authorList>
            <person name="Kerrigan L."/>
            <person name="Long C."/>
            <person name="Tallon L."/>
            <person name="Sadzewicz L."/>
            <person name="Zhao X."/>
            <person name="Boylan J."/>
            <person name="Ott S."/>
            <person name="Bowen H."/>
            <person name="Vavikolanu K."/>
            <person name="Mehta A."/>
            <person name="Aluvathingal J."/>
            <person name="Nadendla S."/>
            <person name="Yan Y."/>
            <person name="Sichtig H."/>
        </authorList>
    </citation>
    <scope>NUCLEOTIDE SEQUENCE [LARGE SCALE GENOMIC DNA]</scope>
    <source>
        <strain evidence="12 13">FDAARGOS_1026</strain>
    </source>
</reference>
<feature type="transmembrane region" description="Helical" evidence="10">
    <location>
        <begin position="231"/>
        <end position="249"/>
    </location>
</feature>
<keyword evidence="8" id="KW-0625">Polysaccharide transport</keyword>
<evidence type="ECO:0000256" key="6">
    <source>
        <dbReference type="ARBA" id="ARBA00022692"/>
    </source>
</evidence>